<feature type="region of interest" description="Disordered" evidence="1">
    <location>
        <begin position="1"/>
        <end position="20"/>
    </location>
</feature>
<reference evidence="2" key="1">
    <citation type="journal article" date="2023" name="Mol. Phylogenet. Evol.">
        <title>Genome-scale phylogeny and comparative genomics of the fungal order Sordariales.</title>
        <authorList>
            <person name="Hensen N."/>
            <person name="Bonometti L."/>
            <person name="Westerberg I."/>
            <person name="Brannstrom I.O."/>
            <person name="Guillou S."/>
            <person name="Cros-Aarteil S."/>
            <person name="Calhoun S."/>
            <person name="Haridas S."/>
            <person name="Kuo A."/>
            <person name="Mondo S."/>
            <person name="Pangilinan J."/>
            <person name="Riley R."/>
            <person name="LaButti K."/>
            <person name="Andreopoulos B."/>
            <person name="Lipzen A."/>
            <person name="Chen C."/>
            <person name="Yan M."/>
            <person name="Daum C."/>
            <person name="Ng V."/>
            <person name="Clum A."/>
            <person name="Steindorff A."/>
            <person name="Ohm R.A."/>
            <person name="Martin F."/>
            <person name="Silar P."/>
            <person name="Natvig D.O."/>
            <person name="Lalanne C."/>
            <person name="Gautier V."/>
            <person name="Ament-Velasquez S.L."/>
            <person name="Kruys A."/>
            <person name="Hutchinson M.I."/>
            <person name="Powell A.J."/>
            <person name="Barry K."/>
            <person name="Miller A.N."/>
            <person name="Grigoriev I.V."/>
            <person name="Debuchy R."/>
            <person name="Gladieux P."/>
            <person name="Hiltunen Thoren M."/>
            <person name="Johannesson H."/>
        </authorList>
    </citation>
    <scope>NUCLEOTIDE SEQUENCE</scope>
    <source>
        <strain evidence="2">PSN293</strain>
    </source>
</reference>
<proteinExistence type="predicted"/>
<accession>A0AAN6YJS8</accession>
<gene>
    <name evidence="2" type="ORF">QBC37DRAFT_46407</name>
</gene>
<feature type="compositionally biased region" description="Low complexity" evidence="1">
    <location>
        <begin position="42"/>
        <end position="52"/>
    </location>
</feature>
<feature type="compositionally biased region" description="Polar residues" evidence="1">
    <location>
        <begin position="1"/>
        <end position="17"/>
    </location>
</feature>
<feature type="region of interest" description="Disordered" evidence="1">
    <location>
        <begin position="42"/>
        <end position="68"/>
    </location>
</feature>
<dbReference type="AlphaFoldDB" id="A0AAN6YJS8"/>
<dbReference type="Proteomes" id="UP001301769">
    <property type="component" value="Unassembled WGS sequence"/>
</dbReference>
<protein>
    <submittedName>
        <fullName evidence="2">Uncharacterized protein</fullName>
    </submittedName>
</protein>
<comment type="caution">
    <text evidence="2">The sequence shown here is derived from an EMBL/GenBank/DDBJ whole genome shotgun (WGS) entry which is preliminary data.</text>
</comment>
<organism evidence="2 3">
    <name type="scientific">Rhypophila decipiens</name>
    <dbReference type="NCBI Taxonomy" id="261697"/>
    <lineage>
        <taxon>Eukaryota</taxon>
        <taxon>Fungi</taxon>
        <taxon>Dikarya</taxon>
        <taxon>Ascomycota</taxon>
        <taxon>Pezizomycotina</taxon>
        <taxon>Sordariomycetes</taxon>
        <taxon>Sordariomycetidae</taxon>
        <taxon>Sordariales</taxon>
        <taxon>Naviculisporaceae</taxon>
        <taxon>Rhypophila</taxon>
    </lineage>
</organism>
<sequence>MGSAMSRCTNANKNATGHTHHSFTEISQMFLERQPNWLVTPSRWRPSSSSAHHSARYRTPTPYPKDDRKRLEEVIHIPEKPTVIEAHSTPVVTHIEVTTKPPRQQKSMDSDIPHIQLPPSALSISWDTNNPRVNRFERVA</sequence>
<name>A0AAN6YJS8_9PEZI</name>
<keyword evidence="3" id="KW-1185">Reference proteome</keyword>
<evidence type="ECO:0000313" key="3">
    <source>
        <dbReference type="Proteomes" id="UP001301769"/>
    </source>
</evidence>
<evidence type="ECO:0000313" key="2">
    <source>
        <dbReference type="EMBL" id="KAK4217482.1"/>
    </source>
</evidence>
<evidence type="ECO:0000256" key="1">
    <source>
        <dbReference type="SAM" id="MobiDB-lite"/>
    </source>
</evidence>
<dbReference type="EMBL" id="MU858059">
    <property type="protein sequence ID" value="KAK4217482.1"/>
    <property type="molecule type" value="Genomic_DNA"/>
</dbReference>
<reference evidence="2" key="2">
    <citation type="submission" date="2023-05" db="EMBL/GenBank/DDBJ databases">
        <authorList>
            <consortium name="Lawrence Berkeley National Laboratory"/>
            <person name="Steindorff A."/>
            <person name="Hensen N."/>
            <person name="Bonometti L."/>
            <person name="Westerberg I."/>
            <person name="Brannstrom I.O."/>
            <person name="Guillou S."/>
            <person name="Cros-Aarteil S."/>
            <person name="Calhoun S."/>
            <person name="Haridas S."/>
            <person name="Kuo A."/>
            <person name="Mondo S."/>
            <person name="Pangilinan J."/>
            <person name="Riley R."/>
            <person name="Labutti K."/>
            <person name="Andreopoulos B."/>
            <person name="Lipzen A."/>
            <person name="Chen C."/>
            <person name="Yanf M."/>
            <person name="Daum C."/>
            <person name="Ng V."/>
            <person name="Clum A."/>
            <person name="Ohm R."/>
            <person name="Martin F."/>
            <person name="Silar P."/>
            <person name="Natvig D."/>
            <person name="Lalanne C."/>
            <person name="Gautier V."/>
            <person name="Ament-Velasquez S.L."/>
            <person name="Kruys A."/>
            <person name="Hutchinson M.I."/>
            <person name="Powell A.J."/>
            <person name="Barry K."/>
            <person name="Miller A.N."/>
            <person name="Grigoriev I.V."/>
            <person name="Debuchy R."/>
            <person name="Gladieux P."/>
            <person name="Thoren M.H."/>
            <person name="Johannesson H."/>
        </authorList>
    </citation>
    <scope>NUCLEOTIDE SEQUENCE</scope>
    <source>
        <strain evidence="2">PSN293</strain>
    </source>
</reference>